<organism evidence="8 9">
    <name type="scientific">Desulfatibacillum aliphaticivorans</name>
    <dbReference type="NCBI Taxonomy" id="218208"/>
    <lineage>
        <taxon>Bacteria</taxon>
        <taxon>Pseudomonadati</taxon>
        <taxon>Thermodesulfobacteriota</taxon>
        <taxon>Desulfobacteria</taxon>
        <taxon>Desulfobacterales</taxon>
        <taxon>Desulfatibacillaceae</taxon>
        <taxon>Desulfatibacillum</taxon>
    </lineage>
</organism>
<dbReference type="GO" id="GO:0102559">
    <property type="term" value="F:peptide chain release factor N(5)-glutamine methyltransferase activity"/>
    <property type="evidence" value="ECO:0007669"/>
    <property type="project" value="UniProtKB-EC"/>
</dbReference>
<dbReference type="Pfam" id="PF17827">
    <property type="entry name" value="PrmC_N"/>
    <property type="match status" value="1"/>
</dbReference>
<dbReference type="CDD" id="cd02440">
    <property type="entry name" value="AdoMet_MTases"/>
    <property type="match status" value="1"/>
</dbReference>
<evidence type="ECO:0000259" key="7">
    <source>
        <dbReference type="Pfam" id="PF17827"/>
    </source>
</evidence>
<dbReference type="InterPro" id="IPR029063">
    <property type="entry name" value="SAM-dependent_MTases_sf"/>
</dbReference>
<keyword evidence="9" id="KW-1185">Reference proteome</keyword>
<dbReference type="EC" id="2.1.1.297" evidence="5"/>
<dbReference type="Pfam" id="PF13847">
    <property type="entry name" value="Methyltransf_31"/>
    <property type="match status" value="1"/>
</dbReference>
<dbReference type="HAMAP" id="MF_02126">
    <property type="entry name" value="RF_methyltr_PrmC"/>
    <property type="match status" value="1"/>
</dbReference>
<proteinExistence type="inferred from homology"/>
<accession>B8FEA1</accession>
<evidence type="ECO:0000256" key="2">
    <source>
        <dbReference type="ARBA" id="ARBA00022679"/>
    </source>
</evidence>
<dbReference type="InterPro" id="IPR050320">
    <property type="entry name" value="N5-glutamine_MTase"/>
</dbReference>
<dbReference type="SUPFAM" id="SSF53335">
    <property type="entry name" value="S-adenosyl-L-methionine-dependent methyltransferases"/>
    <property type="match status" value="1"/>
</dbReference>
<comment type="function">
    <text evidence="5">Methylates the class 1 translation termination release factors RF1/PrfA and RF2/PrfB on the glutamine residue of the universally conserved GGQ motif.</text>
</comment>
<dbReference type="InterPro" id="IPR002052">
    <property type="entry name" value="DNA_methylase_N6_adenine_CS"/>
</dbReference>
<dbReference type="InterPro" id="IPR019874">
    <property type="entry name" value="RF_methyltr_PrmC"/>
</dbReference>
<dbReference type="eggNOG" id="COG2890">
    <property type="taxonomic scope" value="Bacteria"/>
</dbReference>
<keyword evidence="2 5" id="KW-0808">Transferase</keyword>
<evidence type="ECO:0000313" key="9">
    <source>
        <dbReference type="Proteomes" id="UP000000739"/>
    </source>
</evidence>
<keyword evidence="3 5" id="KW-0949">S-adenosyl-L-methionine</keyword>
<dbReference type="Proteomes" id="UP000000739">
    <property type="component" value="Chromosome"/>
</dbReference>
<dbReference type="Gene3D" id="1.10.8.10">
    <property type="entry name" value="DNA helicase RuvA subunit, C-terminal domain"/>
    <property type="match status" value="1"/>
</dbReference>
<dbReference type="GO" id="GO:0003676">
    <property type="term" value="F:nucleic acid binding"/>
    <property type="evidence" value="ECO:0007669"/>
    <property type="project" value="InterPro"/>
</dbReference>
<feature type="binding site" evidence="5">
    <location>
        <begin position="126"/>
        <end position="130"/>
    </location>
    <ligand>
        <name>S-adenosyl-L-methionine</name>
        <dbReference type="ChEBI" id="CHEBI:59789"/>
    </ligand>
</feature>
<feature type="binding site" evidence="5">
    <location>
        <position position="176"/>
    </location>
    <ligand>
        <name>S-adenosyl-L-methionine</name>
        <dbReference type="ChEBI" id="CHEBI:59789"/>
    </ligand>
</feature>
<evidence type="ECO:0000256" key="3">
    <source>
        <dbReference type="ARBA" id="ARBA00022691"/>
    </source>
</evidence>
<dbReference type="PROSITE" id="PS00092">
    <property type="entry name" value="N6_MTASE"/>
    <property type="match status" value="1"/>
</dbReference>
<keyword evidence="1 5" id="KW-0489">Methyltransferase</keyword>
<feature type="domain" description="Methyltransferase" evidence="6">
    <location>
        <begin position="120"/>
        <end position="268"/>
    </location>
</feature>
<dbReference type="AlphaFoldDB" id="B8FEA1"/>
<dbReference type="KEGG" id="dal:Dalk_5212"/>
<gene>
    <name evidence="5" type="primary">prmC</name>
    <name evidence="8" type="ordered locus">Dalk_5212</name>
</gene>
<dbReference type="PANTHER" id="PTHR18895:SF74">
    <property type="entry name" value="MTRF1L RELEASE FACTOR GLUTAMINE METHYLTRANSFERASE"/>
    <property type="match status" value="1"/>
</dbReference>
<dbReference type="GO" id="GO:0032259">
    <property type="term" value="P:methylation"/>
    <property type="evidence" value="ECO:0007669"/>
    <property type="project" value="UniProtKB-KW"/>
</dbReference>
<feature type="domain" description="Release factor glutamine methyltransferase N-terminal" evidence="7">
    <location>
        <begin position="11"/>
        <end position="80"/>
    </location>
</feature>
<dbReference type="Gene3D" id="3.40.50.150">
    <property type="entry name" value="Vaccinia Virus protein VP39"/>
    <property type="match status" value="1"/>
</dbReference>
<dbReference type="HOGENOM" id="CLU_018398_3_1_7"/>
<evidence type="ECO:0000256" key="5">
    <source>
        <dbReference type="HAMAP-Rule" id="MF_02126"/>
    </source>
</evidence>
<evidence type="ECO:0000256" key="4">
    <source>
        <dbReference type="ARBA" id="ARBA00048391"/>
    </source>
</evidence>
<dbReference type="InterPro" id="IPR025714">
    <property type="entry name" value="Methyltranfer_dom"/>
</dbReference>
<dbReference type="NCBIfam" id="TIGR03534">
    <property type="entry name" value="RF_mod_PrmC"/>
    <property type="match status" value="1"/>
</dbReference>
<comment type="similarity">
    <text evidence="5">Belongs to the protein N5-glutamine methyltransferase family. PrmC subfamily.</text>
</comment>
<feature type="binding site" evidence="5">
    <location>
        <position position="149"/>
    </location>
    <ligand>
        <name>S-adenosyl-L-methionine</name>
        <dbReference type="ChEBI" id="CHEBI:59789"/>
    </ligand>
</feature>
<evidence type="ECO:0000259" key="6">
    <source>
        <dbReference type="Pfam" id="PF13847"/>
    </source>
</evidence>
<feature type="binding site" evidence="5">
    <location>
        <begin position="192"/>
        <end position="195"/>
    </location>
    <ligand>
        <name>substrate</name>
    </ligand>
</feature>
<feature type="binding site" evidence="5">
    <location>
        <position position="192"/>
    </location>
    <ligand>
        <name>S-adenosyl-L-methionine</name>
        <dbReference type="ChEBI" id="CHEBI:59789"/>
    </ligand>
</feature>
<dbReference type="PANTHER" id="PTHR18895">
    <property type="entry name" value="HEMK METHYLTRANSFERASE"/>
    <property type="match status" value="1"/>
</dbReference>
<name>B8FEA1_DESAL</name>
<sequence length="289" mass="32806">MAPETWTIQKILKWTTDFFSEKQVEAPRLSAEILLSHCLDYPRIHLYTRHDQPLNPEELGRFRELVKRRAAREPVAYIVGNRDFWTLELDVNPSVLIPRPETETLVETALEVLNAAQAPMRVLDLGTGSGAIILALASEKPEHHYMAVDYSPQALETAKANAQKHNLNVDFYKGSWFEAVRCLDRFDLVVSNPPYIPSRDIPGLMPEVARYEPMSALDGGPQGMDHLALIIERAPEHLKPGGWLMLEMGFDQKELVEQVALETQAYENVRFVRDLAGHFRTAVMQRPAP</sequence>
<comment type="catalytic activity">
    <reaction evidence="4 5">
        <text>L-glutaminyl-[peptide chain release factor] + S-adenosyl-L-methionine = N(5)-methyl-L-glutaminyl-[peptide chain release factor] + S-adenosyl-L-homocysteine + H(+)</text>
        <dbReference type="Rhea" id="RHEA:42896"/>
        <dbReference type="Rhea" id="RHEA-COMP:10271"/>
        <dbReference type="Rhea" id="RHEA-COMP:10272"/>
        <dbReference type="ChEBI" id="CHEBI:15378"/>
        <dbReference type="ChEBI" id="CHEBI:30011"/>
        <dbReference type="ChEBI" id="CHEBI:57856"/>
        <dbReference type="ChEBI" id="CHEBI:59789"/>
        <dbReference type="ChEBI" id="CHEBI:61891"/>
        <dbReference type="EC" id="2.1.1.297"/>
    </reaction>
</comment>
<dbReference type="RefSeq" id="WP_015949918.1">
    <property type="nucleotide sequence ID" value="NC_011768.1"/>
</dbReference>
<protein>
    <recommendedName>
        <fullName evidence="5">Release factor glutamine methyltransferase</fullName>
        <shortName evidence="5">RF MTase</shortName>
        <ecNumber evidence="5">2.1.1.297</ecNumber>
    </recommendedName>
    <alternativeName>
        <fullName evidence="5">N5-glutamine methyltransferase PrmC</fullName>
    </alternativeName>
    <alternativeName>
        <fullName evidence="5">Protein-(glutamine-N5) MTase PrmC</fullName>
    </alternativeName>
    <alternativeName>
        <fullName evidence="5">Protein-glutamine N-methyltransferase PrmC</fullName>
    </alternativeName>
</protein>
<dbReference type="NCBIfam" id="TIGR00536">
    <property type="entry name" value="hemK_fam"/>
    <property type="match status" value="1"/>
</dbReference>
<dbReference type="FunFam" id="3.40.50.150:FF:000053">
    <property type="entry name" value="Release factor glutamine methyltransferase"/>
    <property type="match status" value="1"/>
</dbReference>
<dbReference type="EMBL" id="CP001322">
    <property type="protein sequence ID" value="ACL06882.1"/>
    <property type="molecule type" value="Genomic_DNA"/>
</dbReference>
<dbReference type="InterPro" id="IPR040758">
    <property type="entry name" value="PrmC_N"/>
</dbReference>
<evidence type="ECO:0000313" key="8">
    <source>
        <dbReference type="EMBL" id="ACL06882.1"/>
    </source>
</evidence>
<dbReference type="InterPro" id="IPR004556">
    <property type="entry name" value="HemK-like"/>
</dbReference>
<evidence type="ECO:0000256" key="1">
    <source>
        <dbReference type="ARBA" id="ARBA00022603"/>
    </source>
</evidence>
<reference evidence="8 9" key="1">
    <citation type="journal article" date="2012" name="Environ. Microbiol.">
        <title>The genome sequence of Desulfatibacillum alkenivorans AK-01: a blueprint for anaerobic alkane oxidation.</title>
        <authorList>
            <person name="Callaghan A.V."/>
            <person name="Morris B.E."/>
            <person name="Pereira I.A."/>
            <person name="McInerney M.J."/>
            <person name="Austin R.N."/>
            <person name="Groves J.T."/>
            <person name="Kukor J.J."/>
            <person name="Suflita J.M."/>
            <person name="Young L.Y."/>
            <person name="Zylstra G.J."/>
            <person name="Wawrik B."/>
        </authorList>
    </citation>
    <scope>NUCLEOTIDE SEQUENCE [LARGE SCALE GENOMIC DNA]</scope>
    <source>
        <strain evidence="8 9">AK-01</strain>
    </source>
</reference>